<comment type="similarity">
    <text evidence="4 12">Belongs to the SRP68 family.</text>
</comment>
<evidence type="ECO:0000256" key="4">
    <source>
        <dbReference type="ARBA" id="ARBA00009352"/>
    </source>
</evidence>
<keyword evidence="7 12" id="KW-0694">RNA-binding</keyword>
<evidence type="ECO:0000256" key="3">
    <source>
        <dbReference type="ARBA" id="ARBA00004604"/>
    </source>
</evidence>
<dbReference type="GO" id="GO:0008312">
    <property type="term" value="F:7S RNA binding"/>
    <property type="evidence" value="ECO:0007669"/>
    <property type="project" value="InterPro"/>
</dbReference>
<evidence type="ECO:0000256" key="1">
    <source>
        <dbReference type="ARBA" id="ARBA00004240"/>
    </source>
</evidence>
<comment type="function">
    <text evidence="12">Component of the signal recognition particle (SRP) complex, a ribonucleoprotein complex that mediates the cotranslational targeting of secretory and membrane proteins to the endoplasmic reticulum (ER). The SRP complex interacts with the signal sequence in nascent secretory and membrane proteins and directs them to the membrane of the ER.</text>
</comment>
<dbReference type="PANTHER" id="PTHR12860:SF0">
    <property type="entry name" value="SIGNAL RECOGNITION PARTICLE SUBUNIT SRP68"/>
    <property type="match status" value="1"/>
</dbReference>
<dbReference type="FunFam" id="1.10.3450.40:FF:000001">
    <property type="entry name" value="Signal recognition particle subunit SRP68"/>
    <property type="match status" value="1"/>
</dbReference>
<evidence type="ECO:0000256" key="10">
    <source>
        <dbReference type="ARBA" id="ARBA00023274"/>
    </source>
</evidence>
<keyword evidence="5 12" id="KW-0963">Cytoplasm</keyword>
<dbReference type="CDD" id="cd15481">
    <property type="entry name" value="SRP68-RBD"/>
    <property type="match status" value="1"/>
</dbReference>
<keyword evidence="6" id="KW-0256">Endoplasmic reticulum</keyword>
<dbReference type="PANTHER" id="PTHR12860">
    <property type="entry name" value="SIGNAL RECOGNITION PARTICLE 68 KDA PROTEIN"/>
    <property type="match status" value="1"/>
</dbReference>
<keyword evidence="8 12" id="KW-0733">Signal recognition particle</keyword>
<dbReference type="InterPro" id="IPR038253">
    <property type="entry name" value="SRP68_N_sf"/>
</dbReference>
<organism evidence="13">
    <name type="scientific">Amorphochlora amoebiformis</name>
    <dbReference type="NCBI Taxonomy" id="1561963"/>
    <lineage>
        <taxon>Eukaryota</taxon>
        <taxon>Sar</taxon>
        <taxon>Rhizaria</taxon>
        <taxon>Cercozoa</taxon>
        <taxon>Chlorarachniophyceae</taxon>
        <taxon>Amorphochlora</taxon>
    </lineage>
</organism>
<dbReference type="GO" id="GO:0005730">
    <property type="term" value="C:nucleolus"/>
    <property type="evidence" value="ECO:0007669"/>
    <property type="project" value="UniProtKB-SubCell"/>
</dbReference>
<evidence type="ECO:0000256" key="9">
    <source>
        <dbReference type="ARBA" id="ARBA00023242"/>
    </source>
</evidence>
<dbReference type="GO" id="GO:0005047">
    <property type="term" value="F:signal recognition particle binding"/>
    <property type="evidence" value="ECO:0007669"/>
    <property type="project" value="InterPro"/>
</dbReference>
<comment type="subcellular location">
    <subcellularLocation>
        <location evidence="2 12">Cytoplasm</location>
    </subcellularLocation>
    <subcellularLocation>
        <location evidence="1">Endoplasmic reticulum</location>
    </subcellularLocation>
    <subcellularLocation>
        <location evidence="3">Nucleus</location>
        <location evidence="3">Nucleolus</location>
    </subcellularLocation>
</comment>
<dbReference type="PIRSF" id="PIRSF038995">
    <property type="entry name" value="SRP68"/>
    <property type="match status" value="1"/>
</dbReference>
<dbReference type="GO" id="GO:0030942">
    <property type="term" value="F:endoplasmic reticulum signal peptide binding"/>
    <property type="evidence" value="ECO:0007669"/>
    <property type="project" value="InterPro"/>
</dbReference>
<accession>A0A7S0H1Y3</accession>
<evidence type="ECO:0000256" key="12">
    <source>
        <dbReference type="PIRNR" id="PIRNR038995"/>
    </source>
</evidence>
<evidence type="ECO:0000256" key="5">
    <source>
        <dbReference type="ARBA" id="ARBA00022490"/>
    </source>
</evidence>
<dbReference type="InterPro" id="IPR034652">
    <property type="entry name" value="SRP68-RBD"/>
</dbReference>
<name>A0A7S0H1Y3_9EUKA</name>
<dbReference type="GO" id="GO:0005829">
    <property type="term" value="C:cytosol"/>
    <property type="evidence" value="ECO:0007669"/>
    <property type="project" value="UniProtKB-ARBA"/>
</dbReference>
<evidence type="ECO:0000256" key="6">
    <source>
        <dbReference type="ARBA" id="ARBA00022824"/>
    </source>
</evidence>
<dbReference type="Pfam" id="PF16969">
    <property type="entry name" value="SRP68"/>
    <property type="match status" value="1"/>
</dbReference>
<gene>
    <name evidence="13" type="ORF">LAMO00422_LOCUS14452</name>
</gene>
<keyword evidence="9" id="KW-0539">Nucleus</keyword>
<sequence>MDVETKAPSVSLSVLTTVKDSQTQYGLRQDDYTRYRQYCCSRLTRIRKSVKFHHGKGHYKKRKLEAKHVKDERFLSIPLFNAERAWSYAMELKALLTKDDDSRKQHHLLRKLKRAVKWSKELHDLSKQVGDSRTQIEAEVYSTWMEGNEHIERSRWKEALGCHLRSKLLCEKLAEVSNLRDENRCKEMVQQLTQSIRLCKYHAKRQLGKEQMEKFLTASSALDSDMEQKFGVLLKEHKTQESKSTVKVIMWKGSKIPVENKQIQLALEKASDIKTTLPSKSDPKDKLSTLTDLLKEYVKASSICQTELLSNEGAKLRTVNLDRKAEYLKLLKLYLTFQKLKFKLDRGQIQFEELLSQVKSVGIQAEEEKGKKKKKQTKVALSSVLTSLESLMEITQTLKLTAEEVKDNQTSTEIQGPYLCYRTLRCYYKADGFQSRAEFAKAYMLYQLCTKLAKDAIEASKEGYLLKEVENIAKELPKKQYKAHAMALMDQNTKENTLNKSVAGLRIEPKPLLERLGTFNWGSDTNLSEFPIKMKGAPAKQLYFDVAYHSIAFDSFAQRLETEKKNSAGLLSSLGLW</sequence>
<evidence type="ECO:0000313" key="13">
    <source>
        <dbReference type="EMBL" id="CAD8455507.1"/>
    </source>
</evidence>
<protein>
    <recommendedName>
        <fullName evidence="11 12">Signal recognition particle subunit SRP68</fullName>
        <shortName evidence="12">SRP68</shortName>
    </recommendedName>
</protein>
<dbReference type="GO" id="GO:0005783">
    <property type="term" value="C:endoplasmic reticulum"/>
    <property type="evidence" value="ECO:0007669"/>
    <property type="project" value="UniProtKB-SubCell"/>
</dbReference>
<dbReference type="AlphaFoldDB" id="A0A7S0H1Y3"/>
<keyword evidence="10 12" id="KW-0687">Ribonucleoprotein</keyword>
<dbReference type="GO" id="GO:0005786">
    <property type="term" value="C:signal recognition particle, endoplasmic reticulum targeting"/>
    <property type="evidence" value="ECO:0007669"/>
    <property type="project" value="UniProtKB-KW"/>
</dbReference>
<dbReference type="GO" id="GO:0006614">
    <property type="term" value="P:SRP-dependent cotranslational protein targeting to membrane"/>
    <property type="evidence" value="ECO:0007669"/>
    <property type="project" value="InterPro"/>
</dbReference>
<proteinExistence type="inferred from homology"/>
<evidence type="ECO:0000256" key="2">
    <source>
        <dbReference type="ARBA" id="ARBA00004496"/>
    </source>
</evidence>
<reference evidence="13" key="1">
    <citation type="submission" date="2021-01" db="EMBL/GenBank/DDBJ databases">
        <authorList>
            <person name="Corre E."/>
            <person name="Pelletier E."/>
            <person name="Niang G."/>
            <person name="Scheremetjew M."/>
            <person name="Finn R."/>
            <person name="Kale V."/>
            <person name="Holt S."/>
            <person name="Cochrane G."/>
            <person name="Meng A."/>
            <person name="Brown T."/>
            <person name="Cohen L."/>
        </authorList>
    </citation>
    <scope>NUCLEOTIDE SEQUENCE</scope>
    <source>
        <strain evidence="13">CCMP2058</strain>
    </source>
</reference>
<evidence type="ECO:0000256" key="11">
    <source>
        <dbReference type="ARBA" id="ARBA00029498"/>
    </source>
</evidence>
<dbReference type="InterPro" id="IPR026258">
    <property type="entry name" value="SRP68"/>
</dbReference>
<evidence type="ECO:0000256" key="7">
    <source>
        <dbReference type="ARBA" id="ARBA00022884"/>
    </source>
</evidence>
<dbReference type="Gene3D" id="1.10.3450.40">
    <property type="entry name" value="Signal recognition particle, SRP68 subunit, RNA-binding domain"/>
    <property type="match status" value="1"/>
</dbReference>
<evidence type="ECO:0000256" key="8">
    <source>
        <dbReference type="ARBA" id="ARBA00023135"/>
    </source>
</evidence>
<dbReference type="EMBL" id="HBEM01021111">
    <property type="protein sequence ID" value="CAD8455507.1"/>
    <property type="molecule type" value="Transcribed_RNA"/>
</dbReference>